<dbReference type="EC" id="2.3.1.9" evidence="2"/>
<dbReference type="NCBIfam" id="TIGR01930">
    <property type="entry name" value="AcCoA-C-Actrans"/>
    <property type="match status" value="1"/>
</dbReference>
<dbReference type="Gene3D" id="3.40.47.10">
    <property type="match status" value="2"/>
</dbReference>
<dbReference type="PIRSF" id="PIRSF000429">
    <property type="entry name" value="Ac-CoA_Ac_transf"/>
    <property type="match status" value="1"/>
</dbReference>
<feature type="domain" description="Thiolase N-terminal" evidence="9">
    <location>
        <begin position="2"/>
        <end position="232"/>
    </location>
</feature>
<dbReference type="SUPFAM" id="SSF53901">
    <property type="entry name" value="Thiolase-like"/>
    <property type="match status" value="2"/>
</dbReference>
<keyword evidence="8" id="KW-0472">Membrane</keyword>
<feature type="transmembrane region" description="Helical" evidence="8">
    <location>
        <begin position="341"/>
        <end position="361"/>
    </location>
</feature>
<dbReference type="PANTHER" id="PTHR18919:SF107">
    <property type="entry name" value="ACETYL-COA ACETYLTRANSFERASE, CYTOSOLIC"/>
    <property type="match status" value="1"/>
</dbReference>
<keyword evidence="4 7" id="KW-0012">Acyltransferase</keyword>
<proteinExistence type="inferred from homology"/>
<keyword evidence="8" id="KW-1133">Transmembrane helix</keyword>
<dbReference type="InterPro" id="IPR020610">
    <property type="entry name" value="Thiolase_AS"/>
</dbReference>
<comment type="similarity">
    <text evidence="1 7">Belongs to the thiolase-like superfamily. Thiolase family.</text>
</comment>
<keyword evidence="8" id="KW-0812">Transmembrane</keyword>
<dbReference type="STRING" id="1348632.GCA_001591745_01242"/>
<dbReference type="PANTHER" id="PTHR18919">
    <property type="entry name" value="ACETYL-COA C-ACYLTRANSFERASE"/>
    <property type="match status" value="1"/>
</dbReference>
<evidence type="ECO:0000313" key="12">
    <source>
        <dbReference type="Proteomes" id="UP000242246"/>
    </source>
</evidence>
<dbReference type="CDD" id="cd00751">
    <property type="entry name" value="thiolase"/>
    <property type="match status" value="1"/>
</dbReference>
<dbReference type="Proteomes" id="UP000242246">
    <property type="component" value="Unassembled WGS sequence"/>
</dbReference>
<dbReference type="InterPro" id="IPR002155">
    <property type="entry name" value="Thiolase"/>
</dbReference>
<dbReference type="InterPro" id="IPR016039">
    <property type="entry name" value="Thiolase-like"/>
</dbReference>
<evidence type="ECO:0000256" key="4">
    <source>
        <dbReference type="ARBA" id="ARBA00023315"/>
    </source>
</evidence>
<evidence type="ECO:0000256" key="7">
    <source>
        <dbReference type="RuleBase" id="RU003557"/>
    </source>
</evidence>
<dbReference type="InterPro" id="IPR020613">
    <property type="entry name" value="Thiolase_CS"/>
</dbReference>
<dbReference type="GO" id="GO:0003985">
    <property type="term" value="F:acetyl-CoA C-acetyltransferase activity"/>
    <property type="evidence" value="ECO:0007669"/>
    <property type="project" value="UniProtKB-EC"/>
</dbReference>
<dbReference type="Pfam" id="PF00108">
    <property type="entry name" value="Thiolase_N"/>
    <property type="match status" value="1"/>
</dbReference>
<name>A0A2A5RYW5_9LACT</name>
<keyword evidence="3 7" id="KW-0808">Transferase</keyword>
<feature type="domain" description="Thiolase C-terminal" evidence="10">
    <location>
        <begin position="246"/>
        <end position="360"/>
    </location>
</feature>
<dbReference type="InterPro" id="IPR020617">
    <property type="entry name" value="Thiolase_C"/>
</dbReference>
<evidence type="ECO:0000256" key="2">
    <source>
        <dbReference type="ARBA" id="ARBA00012705"/>
    </source>
</evidence>
<evidence type="ECO:0000256" key="5">
    <source>
        <dbReference type="ARBA" id="ARBA00030755"/>
    </source>
</evidence>
<dbReference type="Pfam" id="PF02803">
    <property type="entry name" value="Thiolase_C"/>
    <property type="match status" value="1"/>
</dbReference>
<protein>
    <recommendedName>
        <fullName evidence="2">acetyl-CoA C-acetyltransferase</fullName>
        <ecNumber evidence="2">2.3.1.9</ecNumber>
    </recommendedName>
    <alternativeName>
        <fullName evidence="5">Acetoacetyl-CoA thiolase</fullName>
    </alternativeName>
</protein>
<evidence type="ECO:0000256" key="6">
    <source>
        <dbReference type="PIRSR" id="PIRSR000429-1"/>
    </source>
</evidence>
<feature type="active site" description="Proton acceptor" evidence="6">
    <location>
        <position position="349"/>
    </location>
</feature>
<dbReference type="EMBL" id="JXJX01000008">
    <property type="protein sequence ID" value="PCS06419.1"/>
    <property type="molecule type" value="Genomic_DNA"/>
</dbReference>
<evidence type="ECO:0000256" key="1">
    <source>
        <dbReference type="ARBA" id="ARBA00010982"/>
    </source>
</evidence>
<keyword evidence="12" id="KW-1185">Reference proteome</keyword>
<gene>
    <name evidence="11" type="ORF">RU87_GL001628</name>
</gene>
<sequence length="367" mass="39147">MPIGKFGGYYRDILPEVLYQQLIEQQFSQIDELKQTDVDQVILGNVTNQGGNLARRAALQAGFSNSVPALTLDCQCGSGLSAVVIAANQILSKDARVVCSGGLESPSTAHTILDHDSQQVIKRFKMAPDGFKDLDMGVVADLTAKKLDISRHDQDVYALNSHSKAVSAIVAGKLSDEVYPFDQNQLITQDQSVRFESSLAALAKLTPAFSASGTSTAGNSCPISDGVSSIILGDLDLPYAFEGYYLGQATVGVAPEDFLVGPIKSTEQLLAQFDLTIDDIDAVELNEAFAVQALLFQKQFQLSTEQLNGYGGALAYGHPFGATGGILIARLLNRLNQLKKPALGIATLCIAGGMGCSILIGNRWWGK</sequence>
<comment type="caution">
    <text evidence="11">The sequence shown here is derived from an EMBL/GenBank/DDBJ whole genome shotgun (WGS) entry which is preliminary data.</text>
</comment>
<evidence type="ECO:0000256" key="3">
    <source>
        <dbReference type="ARBA" id="ARBA00022679"/>
    </source>
</evidence>
<feature type="active site" description="Proton acceptor" evidence="6">
    <location>
        <position position="318"/>
    </location>
</feature>
<evidence type="ECO:0000259" key="9">
    <source>
        <dbReference type="Pfam" id="PF00108"/>
    </source>
</evidence>
<accession>A0A2A5RYW5</accession>
<dbReference type="InterPro" id="IPR020616">
    <property type="entry name" value="Thiolase_N"/>
</dbReference>
<evidence type="ECO:0000259" key="10">
    <source>
        <dbReference type="Pfam" id="PF02803"/>
    </source>
</evidence>
<reference evidence="11 12" key="1">
    <citation type="submission" date="2014-12" db="EMBL/GenBank/DDBJ databases">
        <title>Draft genome sequences of 10 type strains of Lactococcus.</title>
        <authorList>
            <person name="Sun Z."/>
            <person name="Zhong Z."/>
            <person name="Liu W."/>
            <person name="Zhang W."/>
            <person name="Zhang H."/>
        </authorList>
    </citation>
    <scope>NUCLEOTIDE SEQUENCE [LARGE SCALE GENOMIC DNA]</scope>
    <source>
        <strain evidence="11 12">DSM 20686</strain>
    </source>
</reference>
<evidence type="ECO:0000256" key="8">
    <source>
        <dbReference type="SAM" id="Phobius"/>
    </source>
</evidence>
<dbReference type="PROSITE" id="PS00099">
    <property type="entry name" value="THIOLASE_3"/>
    <property type="match status" value="1"/>
</dbReference>
<evidence type="ECO:0000313" key="11">
    <source>
        <dbReference type="EMBL" id="PCS06419.1"/>
    </source>
</evidence>
<dbReference type="AlphaFoldDB" id="A0A2A5RYW5"/>
<organism evidence="11 12">
    <name type="scientific">Pseudolactococcus plantarum</name>
    <dbReference type="NCBI Taxonomy" id="1365"/>
    <lineage>
        <taxon>Bacteria</taxon>
        <taxon>Bacillati</taxon>
        <taxon>Bacillota</taxon>
        <taxon>Bacilli</taxon>
        <taxon>Lactobacillales</taxon>
        <taxon>Streptococcaceae</taxon>
        <taxon>Pseudolactococcus</taxon>
    </lineage>
</organism>
<dbReference type="PROSITE" id="PS00737">
    <property type="entry name" value="THIOLASE_2"/>
    <property type="match status" value="1"/>
</dbReference>
<feature type="active site" description="Acyl-thioester intermediate" evidence="6">
    <location>
        <position position="76"/>
    </location>
</feature>